<name>A0A2X4V0I7_SERPL</name>
<dbReference type="EMBL" id="LS483469">
    <property type="protein sequence ID" value="SQI44581.1"/>
    <property type="molecule type" value="Genomic_DNA"/>
</dbReference>
<reference evidence="1 2" key="1">
    <citation type="submission" date="2018-06" db="EMBL/GenBank/DDBJ databases">
        <authorList>
            <consortium name="Pathogen Informatics"/>
            <person name="Doyle S."/>
        </authorList>
    </citation>
    <scope>NUCLEOTIDE SEQUENCE [LARGE SCALE GENOMIC DNA]</scope>
    <source>
        <strain evidence="1 2">NCTC12961</strain>
    </source>
</reference>
<gene>
    <name evidence="1" type="ORF">NCTC12961_04454</name>
</gene>
<evidence type="ECO:0000313" key="2">
    <source>
        <dbReference type="Proteomes" id="UP000248897"/>
    </source>
</evidence>
<dbReference type="Proteomes" id="UP000248897">
    <property type="component" value="Chromosome 1"/>
</dbReference>
<organism evidence="1 2">
    <name type="scientific">Serratia plymuthica</name>
    <dbReference type="NCBI Taxonomy" id="82996"/>
    <lineage>
        <taxon>Bacteria</taxon>
        <taxon>Pseudomonadati</taxon>
        <taxon>Pseudomonadota</taxon>
        <taxon>Gammaproteobacteria</taxon>
        <taxon>Enterobacterales</taxon>
        <taxon>Yersiniaceae</taxon>
        <taxon>Serratia</taxon>
    </lineage>
</organism>
<proteinExistence type="predicted"/>
<evidence type="ECO:0000313" key="1">
    <source>
        <dbReference type="EMBL" id="SQI44581.1"/>
    </source>
</evidence>
<accession>A0A2X4V0I7</accession>
<sequence length="67" mass="7522">MSGLFRFGSQRVRSFSYGGIKKYSQTALPDLEKKINKVMVIVTTKQGFFMNTGIIPKNESSVESFVP</sequence>
<dbReference type="AlphaFoldDB" id="A0A2X4V0I7"/>
<protein>
    <submittedName>
        <fullName evidence="1">Uncharacterized protein</fullName>
    </submittedName>
</protein>